<dbReference type="Proteomes" id="UP001430679">
    <property type="component" value="Unassembled WGS sequence"/>
</dbReference>
<dbReference type="SMART" id="SM00534">
    <property type="entry name" value="MUTSac"/>
    <property type="match status" value="1"/>
</dbReference>
<name>A0ABS8MGY7_9FLAO</name>
<dbReference type="EMBL" id="JAJJMM010000001">
    <property type="protein sequence ID" value="MCC9064744.1"/>
    <property type="molecule type" value="Genomic_DNA"/>
</dbReference>
<keyword evidence="1" id="KW-0547">Nucleotide-binding</keyword>
<gene>
    <name evidence="5" type="ORF">LNP81_17190</name>
</gene>
<accession>A0ABS8MGY7</accession>
<dbReference type="RefSeq" id="WP_230037955.1">
    <property type="nucleotide sequence ID" value="NZ_JAJJMM010000001.1"/>
</dbReference>
<evidence type="ECO:0000256" key="2">
    <source>
        <dbReference type="ARBA" id="ARBA00022840"/>
    </source>
</evidence>
<feature type="domain" description="DNA mismatch repair proteins mutS family" evidence="4">
    <location>
        <begin position="239"/>
        <end position="421"/>
    </location>
</feature>
<keyword evidence="6" id="KW-1185">Reference proteome</keyword>
<dbReference type="InterPro" id="IPR027417">
    <property type="entry name" value="P-loop_NTPase"/>
</dbReference>
<proteinExistence type="predicted"/>
<dbReference type="InterPro" id="IPR045076">
    <property type="entry name" value="MutS"/>
</dbReference>
<organism evidence="5 6">
    <name type="scientific">Flavobacterium piscisymbiosum</name>
    <dbReference type="NCBI Taxonomy" id="2893753"/>
    <lineage>
        <taxon>Bacteria</taxon>
        <taxon>Pseudomonadati</taxon>
        <taxon>Bacteroidota</taxon>
        <taxon>Flavobacteriia</taxon>
        <taxon>Flavobacteriales</taxon>
        <taxon>Flavobacteriaceae</taxon>
        <taxon>Flavobacterium</taxon>
    </lineage>
</organism>
<evidence type="ECO:0000259" key="4">
    <source>
        <dbReference type="SMART" id="SM00534"/>
    </source>
</evidence>
<evidence type="ECO:0000313" key="6">
    <source>
        <dbReference type="Proteomes" id="UP001430679"/>
    </source>
</evidence>
<dbReference type="PANTHER" id="PTHR11361">
    <property type="entry name" value="DNA MISMATCH REPAIR PROTEIN MUTS FAMILY MEMBER"/>
    <property type="match status" value="1"/>
</dbReference>
<dbReference type="InterPro" id="IPR000432">
    <property type="entry name" value="DNA_mismatch_repair_MutS_C"/>
</dbReference>
<dbReference type="Pfam" id="PF00488">
    <property type="entry name" value="MutS_V"/>
    <property type="match status" value="1"/>
</dbReference>
<protein>
    <recommendedName>
        <fullName evidence="4">DNA mismatch repair proteins mutS family domain-containing protein</fullName>
    </recommendedName>
</protein>
<dbReference type="Gene3D" id="3.40.50.300">
    <property type="entry name" value="P-loop containing nucleotide triphosphate hydrolases"/>
    <property type="match status" value="1"/>
</dbReference>
<evidence type="ECO:0000256" key="1">
    <source>
        <dbReference type="ARBA" id="ARBA00022741"/>
    </source>
</evidence>
<sequence>MKNIQDLNIKNEVLPIFDYSLNSFTKNKILNLLETPLKSEDAIIERQNILIGFAANYKVLKDYSYTVLYLNEVHTFLHNFKEKDAERKRFIFSNPTDDDILLHNKIHQLVLFFYRLESTCFSRINLKDFPETYRADLKRILVFLSFLELRKYEEMIRERKFKYKHIKEITAKISKLKSDNKIDLFWEDLFLFESYLSINKAIITKKFVFPTFDKKAINLTEFYHPILKNPIKNDFSSTCNVIVLNGPNMSGKSTFLKSISLCIYLGNLGLGIPASAGIIPFCNNYSIGINKRDDILNGYSHFMTEIVNLKNVVVNAAEGKRCFAVFDEIFNGTNIEDALEICKTTIQGLSQYKDSYFFISTHLQELKNFTNSNVSTFYLDCELIDSTPTFTYKLKKGWSDIKVGRILFDKEGLNKLLQQSPIDDAV</sequence>
<dbReference type="PANTHER" id="PTHR11361:SF34">
    <property type="entry name" value="DNA MISMATCH REPAIR PROTEIN MSH1, MITOCHONDRIAL"/>
    <property type="match status" value="1"/>
</dbReference>
<keyword evidence="2" id="KW-0067">ATP-binding</keyword>
<comment type="caution">
    <text evidence="5">The sequence shown here is derived from an EMBL/GenBank/DDBJ whole genome shotgun (WGS) entry which is preliminary data.</text>
</comment>
<keyword evidence="3" id="KW-0238">DNA-binding</keyword>
<dbReference type="SUPFAM" id="SSF52540">
    <property type="entry name" value="P-loop containing nucleoside triphosphate hydrolases"/>
    <property type="match status" value="1"/>
</dbReference>
<evidence type="ECO:0000313" key="5">
    <source>
        <dbReference type="EMBL" id="MCC9064744.1"/>
    </source>
</evidence>
<reference evidence="5" key="1">
    <citation type="submission" date="2021-11" db="EMBL/GenBank/DDBJ databases">
        <title>Description of novel Flavobacterium species.</title>
        <authorList>
            <person name="Saticioglu I.B."/>
            <person name="Ay H."/>
            <person name="Altun S."/>
            <person name="Duman M."/>
        </authorList>
    </citation>
    <scope>NUCLEOTIDE SEQUENCE</scope>
    <source>
        <strain evidence="5">F-30</strain>
    </source>
</reference>
<evidence type="ECO:0000256" key="3">
    <source>
        <dbReference type="ARBA" id="ARBA00023125"/>
    </source>
</evidence>